<dbReference type="GO" id="GO:0030313">
    <property type="term" value="C:cell envelope"/>
    <property type="evidence" value="ECO:0007669"/>
    <property type="project" value="UniProtKB-SubCell"/>
</dbReference>
<dbReference type="GO" id="GO:0022857">
    <property type="term" value="F:transmembrane transporter activity"/>
    <property type="evidence" value="ECO:0007669"/>
    <property type="project" value="InterPro"/>
</dbReference>
<feature type="domain" description="Multidrug resistance protein MdtA-like C-terminal permuted SH3" evidence="6">
    <location>
        <begin position="306"/>
        <end position="366"/>
    </location>
</feature>
<dbReference type="SUPFAM" id="SSF111369">
    <property type="entry name" value="HlyD-like secretion proteins"/>
    <property type="match status" value="1"/>
</dbReference>
<protein>
    <submittedName>
        <fullName evidence="7">Efflux RND transporter periplasmic adaptor subunit</fullName>
    </submittedName>
</protein>
<dbReference type="Pfam" id="PF25917">
    <property type="entry name" value="BSH_RND"/>
    <property type="match status" value="1"/>
</dbReference>
<name>A0A7D5Z9I8_9NEIS</name>
<evidence type="ECO:0000313" key="7">
    <source>
        <dbReference type="EMBL" id="QLI82963.1"/>
    </source>
</evidence>
<dbReference type="KEGG" id="cfon:HZU75_16345"/>
<reference evidence="7 8" key="1">
    <citation type="journal article" date="2016" name="Int. J. Syst. Evol. Microbiol.">
        <title>Chitinibacter fontanus sp. nov., isolated from a spring.</title>
        <authorList>
            <person name="Sheu S.Y."/>
            <person name="Li Y.S."/>
            <person name="Young C.C."/>
            <person name="Chen W.M."/>
        </authorList>
    </citation>
    <scope>NUCLEOTIDE SEQUENCE [LARGE SCALE GENOMIC DNA]</scope>
    <source>
        <strain evidence="7 8">STM-7</strain>
    </source>
</reference>
<dbReference type="Pfam" id="PF25967">
    <property type="entry name" value="RND-MFP_C"/>
    <property type="match status" value="1"/>
</dbReference>
<comment type="similarity">
    <text evidence="2">Belongs to the membrane fusion protein (MFP) (TC 8.A.1) family.</text>
</comment>
<evidence type="ECO:0000259" key="5">
    <source>
        <dbReference type="Pfam" id="PF25944"/>
    </source>
</evidence>
<organism evidence="7 8">
    <name type="scientific">Chitinibacter fontanus</name>
    <dbReference type="NCBI Taxonomy" id="1737446"/>
    <lineage>
        <taxon>Bacteria</taxon>
        <taxon>Pseudomonadati</taxon>
        <taxon>Pseudomonadota</taxon>
        <taxon>Betaproteobacteria</taxon>
        <taxon>Neisseriales</taxon>
        <taxon>Chitinibacteraceae</taxon>
        <taxon>Chitinibacter</taxon>
    </lineage>
</organism>
<dbReference type="FunFam" id="2.40.420.20:FF:000001">
    <property type="entry name" value="Efflux RND transporter periplasmic adaptor subunit"/>
    <property type="match status" value="1"/>
</dbReference>
<dbReference type="InterPro" id="IPR058626">
    <property type="entry name" value="MdtA-like_b-barrel"/>
</dbReference>
<dbReference type="Gene3D" id="2.40.50.100">
    <property type="match status" value="1"/>
</dbReference>
<evidence type="ECO:0000259" key="3">
    <source>
        <dbReference type="Pfam" id="PF25876"/>
    </source>
</evidence>
<dbReference type="AlphaFoldDB" id="A0A7D5Z9I8"/>
<feature type="domain" description="Multidrug resistance protein MdtA-like alpha-helical hairpin" evidence="3">
    <location>
        <begin position="105"/>
        <end position="174"/>
    </location>
</feature>
<dbReference type="GO" id="GO:0005886">
    <property type="term" value="C:plasma membrane"/>
    <property type="evidence" value="ECO:0007669"/>
    <property type="project" value="TreeGrafter"/>
</dbReference>
<dbReference type="Proteomes" id="UP000510822">
    <property type="component" value="Chromosome"/>
</dbReference>
<dbReference type="Pfam" id="PF25944">
    <property type="entry name" value="Beta-barrel_RND"/>
    <property type="match status" value="1"/>
</dbReference>
<dbReference type="Gene3D" id="1.10.287.470">
    <property type="entry name" value="Helix hairpin bin"/>
    <property type="match status" value="1"/>
</dbReference>
<feature type="domain" description="Multidrug resistance protein MdtA-like beta-barrel" evidence="5">
    <location>
        <begin position="212"/>
        <end position="302"/>
    </location>
</feature>
<evidence type="ECO:0000259" key="6">
    <source>
        <dbReference type="Pfam" id="PF25967"/>
    </source>
</evidence>
<dbReference type="InterPro" id="IPR058627">
    <property type="entry name" value="MdtA-like_C"/>
</dbReference>
<dbReference type="Gene3D" id="2.40.30.170">
    <property type="match status" value="1"/>
</dbReference>
<accession>A0A7D5Z9I8</accession>
<keyword evidence="8" id="KW-1185">Reference proteome</keyword>
<dbReference type="EMBL" id="CP058952">
    <property type="protein sequence ID" value="QLI82963.1"/>
    <property type="molecule type" value="Genomic_DNA"/>
</dbReference>
<dbReference type="NCBIfam" id="TIGR01730">
    <property type="entry name" value="RND_mfp"/>
    <property type="match status" value="1"/>
</dbReference>
<evidence type="ECO:0000256" key="1">
    <source>
        <dbReference type="ARBA" id="ARBA00004196"/>
    </source>
</evidence>
<dbReference type="GO" id="GO:0046677">
    <property type="term" value="P:response to antibiotic"/>
    <property type="evidence" value="ECO:0007669"/>
    <property type="project" value="TreeGrafter"/>
</dbReference>
<dbReference type="InterPro" id="IPR006143">
    <property type="entry name" value="RND_pump_MFP"/>
</dbReference>
<dbReference type="InterPro" id="IPR058625">
    <property type="entry name" value="MdtA-like_BSH"/>
</dbReference>
<sequence>MAQPSKIAPQLKTITLIISGLLLSACGEKPTPPVPPPAPVSVLTVQPTDAPMSFEMVGETAGYRDVEVRSRVNGILLKRTYVEGQSVSAGQTLFEIDPEPYKAALDQAKGGLSIEVAKLEKARADRDRIIPLFKENAVSRKDYDDAMSAYAAAVASHQSAEAKVREAELNLGYTKVVAPISGMTSTVAQSEGSLVTTSGESGKLTTISQLDPLYVTFSYSEEDRQRMEAMQKSKKITLNDMKNLKAHIQLADGSTYEQSGKLDFSDNRVDPKTGTIRARAIFSNPKGQLLPGQFVRLQLDFGKINNAIVIPERAIVQSQADKLVMTVDKDNKVSPRTVKVGRAQANGLVQIESGLQAGDTVIVEGIIKAKPGAVVKPMPASAPQASQVQATK</sequence>
<comment type="subcellular location">
    <subcellularLocation>
        <location evidence="1">Cell envelope</location>
    </subcellularLocation>
</comment>
<dbReference type="PROSITE" id="PS51257">
    <property type="entry name" value="PROKAR_LIPOPROTEIN"/>
    <property type="match status" value="1"/>
</dbReference>
<dbReference type="Gene3D" id="2.40.420.20">
    <property type="match status" value="1"/>
</dbReference>
<evidence type="ECO:0000256" key="2">
    <source>
        <dbReference type="ARBA" id="ARBA00009477"/>
    </source>
</evidence>
<evidence type="ECO:0000313" key="8">
    <source>
        <dbReference type="Proteomes" id="UP000510822"/>
    </source>
</evidence>
<dbReference type="InterPro" id="IPR058624">
    <property type="entry name" value="MdtA-like_HH"/>
</dbReference>
<dbReference type="PANTHER" id="PTHR30158">
    <property type="entry name" value="ACRA/E-RELATED COMPONENT OF DRUG EFFLUX TRANSPORTER"/>
    <property type="match status" value="1"/>
</dbReference>
<proteinExistence type="inferred from homology"/>
<gene>
    <name evidence="7" type="ORF">HZU75_16345</name>
</gene>
<evidence type="ECO:0000259" key="4">
    <source>
        <dbReference type="Pfam" id="PF25917"/>
    </source>
</evidence>
<dbReference type="Pfam" id="PF25876">
    <property type="entry name" value="HH_MFP_RND"/>
    <property type="match status" value="1"/>
</dbReference>
<feature type="domain" description="Multidrug resistance protein MdtA-like barrel-sandwich hybrid" evidence="4">
    <location>
        <begin position="64"/>
        <end position="202"/>
    </location>
</feature>